<dbReference type="EMBL" id="CP043329">
    <property type="protein sequence ID" value="QEK52306.1"/>
    <property type="molecule type" value="Genomic_DNA"/>
</dbReference>
<evidence type="ECO:0000259" key="1">
    <source>
        <dbReference type="SMART" id="SM00409"/>
    </source>
</evidence>
<organism evidence="2 3">
    <name type="scientific">Pedobacter aquae</name>
    <dbReference type="NCBI Taxonomy" id="2605747"/>
    <lineage>
        <taxon>Bacteria</taxon>
        <taxon>Pseudomonadati</taxon>
        <taxon>Bacteroidota</taxon>
        <taxon>Sphingobacteriia</taxon>
        <taxon>Sphingobacteriales</taxon>
        <taxon>Sphingobacteriaceae</taxon>
        <taxon>Pedobacter</taxon>
    </lineage>
</organism>
<dbReference type="Pfam" id="PF19406">
    <property type="entry name" value="PKD_5"/>
    <property type="match status" value="6"/>
</dbReference>
<protein>
    <submittedName>
        <fullName evidence="2">Tandem-95 repeat protein</fullName>
    </submittedName>
</protein>
<dbReference type="Gene3D" id="2.60.40.740">
    <property type="match status" value="1"/>
</dbReference>
<dbReference type="InterPro" id="IPR025667">
    <property type="entry name" value="SprB_repeat"/>
</dbReference>
<dbReference type="Gene3D" id="2.60.40.10">
    <property type="entry name" value="Immunoglobulins"/>
    <property type="match status" value="3"/>
</dbReference>
<reference evidence="2 3" key="1">
    <citation type="submission" date="2019-08" db="EMBL/GenBank/DDBJ databases">
        <title>Pedobacter sp. nov., isolated from Han river, South Korea.</title>
        <authorList>
            <person name="Lee D.-H."/>
            <person name="Kim Y.-S."/>
            <person name="Hwang E.-M."/>
            <person name="Le Tran T.C."/>
            <person name="Cha C.-J."/>
        </authorList>
    </citation>
    <scope>NUCLEOTIDE SEQUENCE [LARGE SCALE GENOMIC DNA]</scope>
    <source>
        <strain evidence="2 3">CJ43</strain>
    </source>
</reference>
<feature type="domain" description="Immunoglobulin" evidence="1">
    <location>
        <begin position="160"/>
        <end position="233"/>
    </location>
</feature>
<gene>
    <name evidence="2" type="ORF">FYC62_12105</name>
</gene>
<accession>A0A5C0VIH4</accession>
<dbReference type="Proteomes" id="UP000323653">
    <property type="component" value="Chromosome"/>
</dbReference>
<dbReference type="InterPro" id="IPR045828">
    <property type="entry name" value="PKD_Bacteroidetes"/>
</dbReference>
<dbReference type="NCBIfam" id="NF012211">
    <property type="entry name" value="tand_rpt_95"/>
    <property type="match status" value="5"/>
</dbReference>
<dbReference type="Gene3D" id="2.60.40.3440">
    <property type="match status" value="3"/>
</dbReference>
<dbReference type="InterPro" id="IPR013783">
    <property type="entry name" value="Ig-like_fold"/>
</dbReference>
<dbReference type="SUPFAM" id="SSF49299">
    <property type="entry name" value="PKD domain"/>
    <property type="match status" value="1"/>
</dbReference>
<proteinExistence type="predicted"/>
<dbReference type="Pfam" id="PF13585">
    <property type="entry name" value="CHU_C"/>
    <property type="match status" value="1"/>
</dbReference>
<dbReference type="Gene3D" id="2.60.40.2810">
    <property type="match status" value="1"/>
</dbReference>
<dbReference type="Pfam" id="PF17963">
    <property type="entry name" value="Big_9"/>
    <property type="match status" value="5"/>
</dbReference>
<name>A0A5C0VIH4_9SPHI</name>
<sequence length="2212" mass="229141">MPDIKNVIRWFRYVKKYVIGQKIYPSYILFMFFSFGFTTEALAQCGTGAIPINLSSSPDATIVTPLLTRNEPGSCITFSITLHPGAQGIRFAIQDGANPPGALTYSINCGPSQTYGQIVCLTGVGPHIVTFCKPGNNANSYAVTSVPNVQAQSNSPTGSSVSSQVCEGGTLSLTATTIPNATYSWSGPNGFASNVQNPIIPNVSAAAAGTYTVVVTAPGSCGTPSSSTQVTINPKPATPIATANGPICEGGSISLFASTIPGASYSWTGPNGFTSTLQNPVINNASTAASGTYTVRAVSGNCISDASTTNVVVNPKPVATATPTVASLCSGSTSAIVLSSNVASTTFSWTVTTTGNITGASAGSGSSINQNLVNTGTNNETVTYTITPTANGCAGDPITVTLTVAPTPQRAPITPLSQTICSGSSTNLPLSSTVANTTFSWIVTQNGVTGAFAGSGTSINQILSTTGASSGTATYTVTPILNGCSGTSFNITVSVNPLPVVTVPNNLVYCDGDNVPVTNFSSTSVGTTFSWTSSNPALGLAASGTGNLPSFTATNTTNAPITSIIIVRGTANGCEGAPASFSITVNPRIIVSVPSNLTVCDNTIISASNFSSNLAGTTYTWTNSNTSIGLASSGTDNVPSFTATNTSGATQTATITVTPSLNGCSGIPSSYTITVEPLPNVTVSTTQTSSCVSNDGTITVTATGTGTLAYSKDGGINFQTSNIFTGLPAGSYPIAVRNALGCIVYANPVTSVTAPNPPVKPQLSTNNPVCVGEVFSIGIVSPAAGTTYNWTGPNGFIASGPSITINNPTAGSYAVTAITGGCSSESETFSLVVKPSPIVNVPSNMVVCNNSSIPATNFSSNPNGATYTWTNDNTAINLPASGNGNINSFTATNNTNAPITATITVTPSLNGCVGTPRSYTITVNPSPIVTATPPSQSICSGSAPSIQLSSNIPGTTYSWTVVQTGVSGATSGTGNVIDQVITATSGTAVYTITPTANGCVGNPINVTINVYAVPVVETTAGDSQEICSGTSTNIPLFSSTSGTTYNWTVVQNGVTGAFNGSGTGPIAQNLVATSNVTGTAVYTIIPVSNACTGNPITVTVFVKPLAEVSVPNNFEVCAESQIPASVFTSTVAGTIYNWTNSNPAIGLVASGGGNVPSFIAKNTGTTPITGTITVTPSLNGCNGPSKTYILTVKPQPRAIKPNDITVCAGNTVAQEILQSLPSGATYIWTNSNSAIGLASSGIGNIPAFTAINTSGTPVTAVITIIPTVNGCIGLPTSYSITVNPSPNLNISPAEAIICAGGSVTLSVSGANSYTWSPATGLNTTSSATVVASPSVTTTYTVFGVGNFGCAYAKTVKVIVNPRIVLASTIKNISCNGANDGEINLNISGGTAPYNVSYSLNSGPSSSLINTSSGLVNFNNLSAGNYSISVVDAVGCTEIINIVINQPSPLSATASINNTTCKTSSDGRITIAPSGGTAPYSYNWVNQNSTSAVLNNVPAGSYTVTIRDANNCTFSLSSTISSGNCPPVALDDNFVTAEDTPINAIVATNDIDADGDVLTFTRLSNPANGSISFNSNGSFTYVPNSNWSGTTFFDYRVCDPLGLCDIARVTITVTPVNDAPIANDDSFSQTEDNPINTTVTNNDFDIDGDALVYTRISNPANGSLIFDPNGTFTFTPNPNWHGTTSFDYQVCDPNNLCDIATVTIRINPVNDPPTAVNDNFFEREDRPVQGTISTNDSDPDEDNLTFIRLSSPANGNITFNNNGTFTFIPNSNWNGTTSFDYQACDPFGLCTRATVFINITPVNDPPLAINDNFTGVEDVMINGSVAPNDRDIEGDPLSFNILTNPTNGSITFNTNGTFNFRPHNNWNGTTTFTYRVCDNQNLCDTATVTIVISPVNDPPTAINDRFLVVKDSLITETVARNDFDVDGDFLTFTRLTNPFHGSITFSGNGNFTYVPNRNFVGRDSLRYRICDPSGLCNTATVTFLIQPRVIVNLIPPTGEILEGESITIKAQLTEALLEDVIVNLVNTGSANFPLDYELRASTQSLFFPAGSIFSTDSLIIASKIDALKEPAENVEVNIASTSSVFVRIGTGSNIIITDKYPESKPIGPEENPDINPDPYISPNGDGIGNEGFVIYNIEKYLDNELIIFNRWGNAIFRARNYNNKDNLFTGSANTGILTNENVVLVDGVYYFLVYTTDNAGVRRMNKGYIILRR</sequence>
<dbReference type="KEGG" id="pej:FYC62_12105"/>
<evidence type="ECO:0000313" key="3">
    <source>
        <dbReference type="Proteomes" id="UP000323653"/>
    </source>
</evidence>
<feature type="domain" description="Immunoglobulin" evidence="1">
    <location>
        <begin position="242"/>
        <end position="314"/>
    </location>
</feature>
<dbReference type="InterPro" id="IPR035986">
    <property type="entry name" value="PKD_dom_sf"/>
</dbReference>
<keyword evidence="3" id="KW-1185">Reference proteome</keyword>
<dbReference type="SMART" id="SM00409">
    <property type="entry name" value="IG"/>
    <property type="match status" value="2"/>
</dbReference>
<evidence type="ECO:0000313" key="2">
    <source>
        <dbReference type="EMBL" id="QEK52306.1"/>
    </source>
</evidence>
<dbReference type="Pfam" id="PF13573">
    <property type="entry name" value="SprB"/>
    <property type="match status" value="2"/>
</dbReference>
<dbReference type="InterPro" id="IPR003599">
    <property type="entry name" value="Ig_sub"/>
</dbReference>